<dbReference type="RefSeq" id="WP_229112050.1">
    <property type="nucleotide sequence ID" value="NZ_CP064788.1"/>
</dbReference>
<dbReference type="AlphaFoldDB" id="A0A897NEN2"/>
<dbReference type="Proteomes" id="UP000662973">
    <property type="component" value="Chromosome"/>
</dbReference>
<gene>
    <name evidence="1" type="ORF">HSR122_1440</name>
</gene>
<dbReference type="GeneID" id="68852071"/>
<dbReference type="InterPro" id="IPR014858">
    <property type="entry name" value="BrxB"/>
</dbReference>
<proteinExistence type="predicted"/>
<accession>A0A897NEN2</accession>
<evidence type="ECO:0000313" key="1">
    <source>
        <dbReference type="EMBL" id="QSG08836.1"/>
    </source>
</evidence>
<dbReference type="Pfam" id="PF08747">
    <property type="entry name" value="BrxB"/>
    <property type="match status" value="1"/>
</dbReference>
<organism evidence="1 2">
    <name type="scientific">Halapricum desulfuricans</name>
    <dbReference type="NCBI Taxonomy" id="2841257"/>
    <lineage>
        <taxon>Archaea</taxon>
        <taxon>Methanobacteriati</taxon>
        <taxon>Methanobacteriota</taxon>
        <taxon>Stenosarchaea group</taxon>
        <taxon>Halobacteria</taxon>
        <taxon>Halobacteriales</taxon>
        <taxon>Haloarculaceae</taxon>
        <taxon>Halapricum</taxon>
    </lineage>
</organism>
<sequence>MSETTSASPYRSFKEKLCTFARGQRGIRNPFVIAAVDPAVEHRTAKRLEAWATTPAEAPAIPDGVTVQPIWLDELLPKTDVYKLLVDLGEPLSEFEDEVSAGERIEETMQDRLAAELVQQILEEAVAEEKVKTQSHVLLLLNLGSLYPFSRASELLDELDRRNVKSTIGIPFPGDVVGGKLSFFGGPSRHYYPAHQINSPIREVHLQR</sequence>
<keyword evidence="2" id="KW-1185">Reference proteome</keyword>
<protein>
    <recommendedName>
        <fullName evidence="3">DUF1788 domain-containing protein</fullName>
    </recommendedName>
</protein>
<dbReference type="KEGG" id="hds:HSR122_1440"/>
<reference evidence="1 2" key="1">
    <citation type="submission" date="2020-11" db="EMBL/GenBank/DDBJ databases">
        <title>Carbohydrate-dependent, anaerobic sulfur respiration: A novel catabolism in halophilic archaea.</title>
        <authorList>
            <person name="Sorokin D.Y."/>
            <person name="Messina E."/>
            <person name="Smedile F."/>
            <person name="La Cono V."/>
            <person name="Hallsworth J.E."/>
            <person name="Yakimov M.M."/>
        </authorList>
    </citation>
    <scope>NUCLEOTIDE SEQUENCE [LARGE SCALE GENOMIC DNA]</scope>
    <source>
        <strain evidence="1 2">HSR12-2</strain>
    </source>
</reference>
<evidence type="ECO:0000313" key="2">
    <source>
        <dbReference type="Proteomes" id="UP000662973"/>
    </source>
</evidence>
<dbReference type="EMBL" id="CP064788">
    <property type="protein sequence ID" value="QSG08836.1"/>
    <property type="molecule type" value="Genomic_DNA"/>
</dbReference>
<name>A0A897NEN2_9EURY</name>
<evidence type="ECO:0008006" key="3">
    <source>
        <dbReference type="Google" id="ProtNLM"/>
    </source>
</evidence>